<dbReference type="PROSITE" id="PS50032">
    <property type="entry name" value="KA1"/>
    <property type="match status" value="1"/>
</dbReference>
<dbReference type="EC" id="2.7.11.1" evidence="1"/>
<feature type="region of interest" description="Disordered" evidence="9">
    <location>
        <begin position="178"/>
        <end position="204"/>
    </location>
</feature>
<feature type="region of interest" description="Disordered" evidence="9">
    <location>
        <begin position="530"/>
        <end position="549"/>
    </location>
</feature>
<comment type="caution">
    <text evidence="11">The sequence shown here is derived from an EMBL/GenBank/DDBJ whole genome shotgun (WGS) entry which is preliminary data.</text>
</comment>
<feature type="region of interest" description="Disordered" evidence="9">
    <location>
        <begin position="228"/>
        <end position="263"/>
    </location>
</feature>
<evidence type="ECO:0000259" key="10">
    <source>
        <dbReference type="PROSITE" id="PS50032"/>
    </source>
</evidence>
<feature type="compositionally biased region" description="Low complexity" evidence="9">
    <location>
        <begin position="178"/>
        <end position="189"/>
    </location>
</feature>
<gene>
    <name evidence="11" type="ORF">PXEA_LOCUS27150</name>
</gene>
<keyword evidence="6" id="KW-0067">ATP-binding</keyword>
<comment type="catalytic activity">
    <reaction evidence="7">
        <text>L-threonyl-[protein] + ATP = O-phospho-L-threonyl-[protein] + ADP + H(+)</text>
        <dbReference type="Rhea" id="RHEA:46608"/>
        <dbReference type="Rhea" id="RHEA-COMP:11060"/>
        <dbReference type="Rhea" id="RHEA-COMP:11605"/>
        <dbReference type="ChEBI" id="CHEBI:15378"/>
        <dbReference type="ChEBI" id="CHEBI:30013"/>
        <dbReference type="ChEBI" id="CHEBI:30616"/>
        <dbReference type="ChEBI" id="CHEBI:61977"/>
        <dbReference type="ChEBI" id="CHEBI:456216"/>
        <dbReference type="EC" id="2.7.11.1"/>
    </reaction>
</comment>
<dbReference type="EMBL" id="CAAALY010246263">
    <property type="protein sequence ID" value="VEL33710.1"/>
    <property type="molecule type" value="Genomic_DNA"/>
</dbReference>
<dbReference type="Proteomes" id="UP000784294">
    <property type="component" value="Unassembled WGS sequence"/>
</dbReference>
<accession>A0A448XCN1</accession>
<dbReference type="AlphaFoldDB" id="A0A448XCN1"/>
<evidence type="ECO:0000256" key="2">
    <source>
        <dbReference type="ARBA" id="ARBA00022527"/>
    </source>
</evidence>
<keyword evidence="5" id="KW-0418">Kinase</keyword>
<evidence type="ECO:0000256" key="3">
    <source>
        <dbReference type="ARBA" id="ARBA00022679"/>
    </source>
</evidence>
<feature type="compositionally biased region" description="Polar residues" evidence="9">
    <location>
        <begin position="508"/>
        <end position="518"/>
    </location>
</feature>
<reference evidence="11" key="1">
    <citation type="submission" date="2018-11" db="EMBL/GenBank/DDBJ databases">
        <authorList>
            <consortium name="Pathogen Informatics"/>
        </authorList>
    </citation>
    <scope>NUCLEOTIDE SEQUENCE</scope>
</reference>
<evidence type="ECO:0000256" key="8">
    <source>
        <dbReference type="ARBA" id="ARBA00048679"/>
    </source>
</evidence>
<evidence type="ECO:0000256" key="1">
    <source>
        <dbReference type="ARBA" id="ARBA00012513"/>
    </source>
</evidence>
<evidence type="ECO:0000256" key="7">
    <source>
        <dbReference type="ARBA" id="ARBA00047899"/>
    </source>
</evidence>
<dbReference type="InterPro" id="IPR028375">
    <property type="entry name" value="KA1/Ssp2_C"/>
</dbReference>
<dbReference type="Gene3D" id="3.30.310.80">
    <property type="entry name" value="Kinase associated domain 1, KA1"/>
    <property type="match status" value="1"/>
</dbReference>
<dbReference type="GO" id="GO:0005524">
    <property type="term" value="F:ATP binding"/>
    <property type="evidence" value="ECO:0007669"/>
    <property type="project" value="UniProtKB-KW"/>
</dbReference>
<feature type="compositionally biased region" description="Polar residues" evidence="9">
    <location>
        <begin position="489"/>
        <end position="499"/>
    </location>
</feature>
<dbReference type="GO" id="GO:0004674">
    <property type="term" value="F:protein serine/threonine kinase activity"/>
    <property type="evidence" value="ECO:0007669"/>
    <property type="project" value="UniProtKB-KW"/>
</dbReference>
<protein>
    <recommendedName>
        <fullName evidence="1">non-specific serine/threonine protein kinase</fullName>
        <ecNumber evidence="1">2.7.11.1</ecNumber>
    </recommendedName>
</protein>
<keyword evidence="12" id="KW-1185">Reference proteome</keyword>
<feature type="domain" description="KA1" evidence="10">
    <location>
        <begin position="548"/>
        <end position="597"/>
    </location>
</feature>
<feature type="compositionally biased region" description="Polar residues" evidence="9">
    <location>
        <begin position="228"/>
        <end position="240"/>
    </location>
</feature>
<proteinExistence type="predicted"/>
<keyword evidence="2" id="KW-0723">Serine/threonine-protein kinase</keyword>
<feature type="region of interest" description="Disordered" evidence="9">
    <location>
        <begin position="486"/>
        <end position="520"/>
    </location>
</feature>
<dbReference type="InterPro" id="IPR001772">
    <property type="entry name" value="KA1_dom"/>
</dbReference>
<sequence length="691" mass="75992">MFRRSMHLGGGAWASEVPDYHISPPTPMQATNSTEATKRHVAAFARGSSTHIDAMATDPWTPMMPSGCEEYPVVSIPPGRESTVDNCECHSSTAVHNNSNFTKSQNNNISINSQTITDTLPTDEHLEGDYDVDRSLTGELVNTRASDKTRRGQGKTECNINATTQLATVAPLLQTVGYSDSESSSPVGGSMTGACPTKRRARSQLPPRHIGANTATWQQQQISSVLGTAGRTSSPCQSHSPSRHMCKHHSQNHRHKHHPHLDHCQHQPQLQYEQTQSHEKHQRHTRASSTKCDPIVTPKETFPCAPDTLVDCQLRSEVFQQSNTDTLVQGLVNSIATTSSGCVASLFPAKTTNAKPRRLHFVFRLPVMARDAELLRSETERLLSRLATCDGSCGKISFSSASNNCAHSALGTRSSATHTSLPSSSCSSASYDSSPTLSASANRTSVASFTTDDCQSCIPHPAGVYITCVDKYRFFCRFDDSHSNEKYQQHQPRINQLTQGDDRKTRIDSTTGDNSSKNKYGIDLITSFDNIESEPGGNEPEAEVSAQSFESPSSVAFDVEVVRLAKPRAYGVRFKRRAGSAKRFKRIAEALAGQLPFNSHVGTEQDIDVFNYNFGNWTIRKSIHERFLEPRTSNSDSPLSSYPNTSRPNDFILVLDTSSICGPGLPFYLDQKYSATFENTLIVPLHFRFPA</sequence>
<feature type="region of interest" description="Disordered" evidence="9">
    <location>
        <begin position="1"/>
        <end position="35"/>
    </location>
</feature>
<name>A0A448XCN1_9PLAT</name>
<evidence type="ECO:0000256" key="6">
    <source>
        <dbReference type="ARBA" id="ARBA00022840"/>
    </source>
</evidence>
<evidence type="ECO:0000256" key="5">
    <source>
        <dbReference type="ARBA" id="ARBA00022777"/>
    </source>
</evidence>
<keyword evidence="3" id="KW-0808">Transferase</keyword>
<organism evidence="11 12">
    <name type="scientific">Protopolystoma xenopodis</name>
    <dbReference type="NCBI Taxonomy" id="117903"/>
    <lineage>
        <taxon>Eukaryota</taxon>
        <taxon>Metazoa</taxon>
        <taxon>Spiralia</taxon>
        <taxon>Lophotrochozoa</taxon>
        <taxon>Platyhelminthes</taxon>
        <taxon>Monogenea</taxon>
        <taxon>Polyopisthocotylea</taxon>
        <taxon>Polystomatidea</taxon>
        <taxon>Polystomatidae</taxon>
        <taxon>Protopolystoma</taxon>
    </lineage>
</organism>
<dbReference type="Pfam" id="PF02149">
    <property type="entry name" value="KA1"/>
    <property type="match status" value="1"/>
</dbReference>
<comment type="catalytic activity">
    <reaction evidence="8">
        <text>L-seryl-[protein] + ATP = O-phospho-L-seryl-[protein] + ADP + H(+)</text>
        <dbReference type="Rhea" id="RHEA:17989"/>
        <dbReference type="Rhea" id="RHEA-COMP:9863"/>
        <dbReference type="Rhea" id="RHEA-COMP:11604"/>
        <dbReference type="ChEBI" id="CHEBI:15378"/>
        <dbReference type="ChEBI" id="CHEBI:29999"/>
        <dbReference type="ChEBI" id="CHEBI:30616"/>
        <dbReference type="ChEBI" id="CHEBI:83421"/>
        <dbReference type="ChEBI" id="CHEBI:456216"/>
        <dbReference type="EC" id="2.7.11.1"/>
    </reaction>
</comment>
<dbReference type="SUPFAM" id="SSF103243">
    <property type="entry name" value="KA1-like"/>
    <property type="match status" value="1"/>
</dbReference>
<feature type="compositionally biased region" description="Basic residues" evidence="9">
    <location>
        <begin position="241"/>
        <end position="260"/>
    </location>
</feature>
<keyword evidence="4" id="KW-0547">Nucleotide-binding</keyword>
<evidence type="ECO:0000256" key="9">
    <source>
        <dbReference type="SAM" id="MobiDB-lite"/>
    </source>
</evidence>
<evidence type="ECO:0000256" key="4">
    <source>
        <dbReference type="ARBA" id="ARBA00022741"/>
    </source>
</evidence>
<evidence type="ECO:0000313" key="11">
    <source>
        <dbReference type="EMBL" id="VEL33710.1"/>
    </source>
</evidence>
<evidence type="ECO:0000313" key="12">
    <source>
        <dbReference type="Proteomes" id="UP000784294"/>
    </source>
</evidence>